<keyword evidence="1" id="KW-0732">Signal</keyword>
<dbReference type="OrthoDB" id="296700at2"/>
<evidence type="ECO:0000313" key="2">
    <source>
        <dbReference type="EMBL" id="TWT43434.1"/>
    </source>
</evidence>
<feature type="chain" id="PRO_5022755672" description="PEP-CTERM protein-sorting domain-containing protein" evidence="1">
    <location>
        <begin position="20"/>
        <end position="214"/>
    </location>
</feature>
<dbReference type="RefSeq" id="WP_146574537.1">
    <property type="nucleotide sequence ID" value="NZ_SJPH01000004.1"/>
</dbReference>
<dbReference type="AlphaFoldDB" id="A0A5C5VYC9"/>
<evidence type="ECO:0008006" key="4">
    <source>
        <dbReference type="Google" id="ProtNLM"/>
    </source>
</evidence>
<name>A0A5C5VYC9_9BACT</name>
<reference evidence="2 3" key="1">
    <citation type="submission" date="2019-02" db="EMBL/GenBank/DDBJ databases">
        <title>Deep-cultivation of Planctomycetes and their phenomic and genomic characterization uncovers novel biology.</title>
        <authorList>
            <person name="Wiegand S."/>
            <person name="Jogler M."/>
            <person name="Boedeker C."/>
            <person name="Pinto D."/>
            <person name="Vollmers J."/>
            <person name="Rivas-Marin E."/>
            <person name="Kohn T."/>
            <person name="Peeters S.H."/>
            <person name="Heuer A."/>
            <person name="Rast P."/>
            <person name="Oberbeckmann S."/>
            <person name="Bunk B."/>
            <person name="Jeske O."/>
            <person name="Meyerdierks A."/>
            <person name="Storesund J.E."/>
            <person name="Kallscheuer N."/>
            <person name="Luecker S."/>
            <person name="Lage O.M."/>
            <person name="Pohl T."/>
            <person name="Merkel B.J."/>
            <person name="Hornburger P."/>
            <person name="Mueller R.-W."/>
            <person name="Bruemmer F."/>
            <person name="Labrenz M."/>
            <person name="Spormann A.M."/>
            <person name="Op Den Camp H."/>
            <person name="Overmann J."/>
            <person name="Amann R."/>
            <person name="Jetten M.S.M."/>
            <person name="Mascher T."/>
            <person name="Medema M.H."/>
            <person name="Devos D.P."/>
            <person name="Kaster A.-K."/>
            <person name="Ovreas L."/>
            <person name="Rohde M."/>
            <person name="Galperin M.Y."/>
            <person name="Jogler C."/>
        </authorList>
    </citation>
    <scope>NUCLEOTIDE SEQUENCE [LARGE SCALE GENOMIC DNA]</scope>
    <source>
        <strain evidence="2 3">Pla111</strain>
    </source>
</reference>
<protein>
    <recommendedName>
        <fullName evidence="4">PEP-CTERM protein-sorting domain-containing protein</fullName>
    </recommendedName>
</protein>
<dbReference type="EMBL" id="SJPH01000004">
    <property type="protein sequence ID" value="TWT43434.1"/>
    <property type="molecule type" value="Genomic_DNA"/>
</dbReference>
<accession>A0A5C5VYC9</accession>
<evidence type="ECO:0000313" key="3">
    <source>
        <dbReference type="Proteomes" id="UP000318995"/>
    </source>
</evidence>
<sequence length="214" mass="21457" precursor="true">MRTLIACMCVALGVSAANAGVTGVSVDSFPQTLGTGAIVVNDIKATFDGQLGGQQLYILLDNGTIYNTAGFGGNVAPNAAFVGLVPDLAFDSFLTMGGPTFESSQGVLVVGGAVNIMGAPSGLNVGTPNTALVSAAFAPAAGLVITDQADFLLARISISSDADGIAFFFGSTTDNAPVFEIAGTVTDGVLTFIPEPTSAVLAALAMVGGFIRRR</sequence>
<dbReference type="Proteomes" id="UP000318995">
    <property type="component" value="Unassembled WGS sequence"/>
</dbReference>
<evidence type="ECO:0000256" key="1">
    <source>
        <dbReference type="SAM" id="SignalP"/>
    </source>
</evidence>
<keyword evidence="3" id="KW-1185">Reference proteome</keyword>
<comment type="caution">
    <text evidence="2">The sequence shown here is derived from an EMBL/GenBank/DDBJ whole genome shotgun (WGS) entry which is preliminary data.</text>
</comment>
<gene>
    <name evidence="2" type="ORF">Pla111_23850</name>
</gene>
<organism evidence="2 3">
    <name type="scientific">Botrimarina hoheduenensis</name>
    <dbReference type="NCBI Taxonomy" id="2528000"/>
    <lineage>
        <taxon>Bacteria</taxon>
        <taxon>Pseudomonadati</taxon>
        <taxon>Planctomycetota</taxon>
        <taxon>Planctomycetia</taxon>
        <taxon>Pirellulales</taxon>
        <taxon>Lacipirellulaceae</taxon>
        <taxon>Botrimarina</taxon>
    </lineage>
</organism>
<feature type="signal peptide" evidence="1">
    <location>
        <begin position="1"/>
        <end position="19"/>
    </location>
</feature>
<proteinExistence type="predicted"/>